<reference evidence="5 6" key="1">
    <citation type="submission" date="2013-08" db="EMBL/GenBank/DDBJ databases">
        <authorList>
            <person name="Weinstock G."/>
            <person name="Sodergren E."/>
            <person name="Wylie T."/>
            <person name="Fulton L."/>
            <person name="Fulton R."/>
            <person name="Fronick C."/>
            <person name="O'Laughlin M."/>
            <person name="Godfrey J."/>
            <person name="Miner T."/>
            <person name="Herter B."/>
            <person name="Appelbaum E."/>
            <person name="Cordes M."/>
            <person name="Lek S."/>
            <person name="Wollam A."/>
            <person name="Pepin K.H."/>
            <person name="Palsikar V.B."/>
            <person name="Mitreva M."/>
            <person name="Wilson R.K."/>
        </authorList>
    </citation>
    <scope>NUCLEOTIDE SEQUENCE [LARGE SCALE GENOMIC DNA]</scope>
    <source>
        <strain evidence="5 6">ATCC 700332</strain>
    </source>
</reference>
<keyword evidence="3" id="KW-0175">Coiled coil</keyword>
<dbReference type="EMBL" id="AWVH01000002">
    <property type="protein sequence ID" value="ERJ94572.1"/>
    <property type="molecule type" value="Genomic_DNA"/>
</dbReference>
<dbReference type="SMART" id="SM00935">
    <property type="entry name" value="OmpH"/>
    <property type="match status" value="1"/>
</dbReference>
<name>A0ABN0P2Z2_TRELE</name>
<evidence type="ECO:0000313" key="6">
    <source>
        <dbReference type="Proteomes" id="UP000016649"/>
    </source>
</evidence>
<evidence type="ECO:0000256" key="4">
    <source>
        <dbReference type="SAM" id="SignalP"/>
    </source>
</evidence>
<feature type="coiled-coil region" evidence="3">
    <location>
        <begin position="50"/>
        <end position="91"/>
    </location>
</feature>
<dbReference type="RefSeq" id="WP_021686078.1">
    <property type="nucleotide sequence ID" value="NZ_KI260552.1"/>
</dbReference>
<keyword evidence="6" id="KW-1185">Reference proteome</keyword>
<dbReference type="PANTHER" id="PTHR35089">
    <property type="entry name" value="CHAPERONE PROTEIN SKP"/>
    <property type="match status" value="1"/>
</dbReference>
<proteinExistence type="inferred from homology"/>
<dbReference type="PANTHER" id="PTHR35089:SF1">
    <property type="entry name" value="CHAPERONE PROTEIN SKP"/>
    <property type="match status" value="1"/>
</dbReference>
<evidence type="ECO:0000256" key="1">
    <source>
        <dbReference type="ARBA" id="ARBA00009091"/>
    </source>
</evidence>
<feature type="signal peptide" evidence="4">
    <location>
        <begin position="1"/>
        <end position="25"/>
    </location>
</feature>
<dbReference type="Proteomes" id="UP000016649">
    <property type="component" value="Unassembled WGS sequence"/>
</dbReference>
<dbReference type="Gene3D" id="3.30.910.20">
    <property type="entry name" value="Skp domain"/>
    <property type="match status" value="1"/>
</dbReference>
<dbReference type="InterPro" id="IPR024930">
    <property type="entry name" value="Skp_dom_sf"/>
</dbReference>
<organism evidence="5 6">
    <name type="scientific">Treponema lecithinolyticum ATCC 700332</name>
    <dbReference type="NCBI Taxonomy" id="1321815"/>
    <lineage>
        <taxon>Bacteria</taxon>
        <taxon>Pseudomonadati</taxon>
        <taxon>Spirochaetota</taxon>
        <taxon>Spirochaetia</taxon>
        <taxon>Spirochaetales</taxon>
        <taxon>Treponemataceae</taxon>
        <taxon>Treponema</taxon>
    </lineage>
</organism>
<evidence type="ECO:0000256" key="3">
    <source>
        <dbReference type="SAM" id="Coils"/>
    </source>
</evidence>
<dbReference type="PROSITE" id="PS51257">
    <property type="entry name" value="PROKAR_LIPOPROTEIN"/>
    <property type="match status" value="1"/>
</dbReference>
<dbReference type="SUPFAM" id="SSF111384">
    <property type="entry name" value="OmpH-like"/>
    <property type="match status" value="1"/>
</dbReference>
<comment type="similarity">
    <text evidence="1">Belongs to the Skp family.</text>
</comment>
<gene>
    <name evidence="5" type="ORF">HMPREF9193_00111</name>
</gene>
<protein>
    <submittedName>
        <fullName evidence="5">Outer membrane protein</fullName>
    </submittedName>
</protein>
<accession>A0ABN0P2Z2</accession>
<evidence type="ECO:0000256" key="2">
    <source>
        <dbReference type="ARBA" id="ARBA00022729"/>
    </source>
</evidence>
<feature type="chain" id="PRO_5045553027" evidence="4">
    <location>
        <begin position="26"/>
        <end position="177"/>
    </location>
</feature>
<evidence type="ECO:0000313" key="5">
    <source>
        <dbReference type="EMBL" id="ERJ94572.1"/>
    </source>
</evidence>
<sequence>MSIINRKKTVVLICVLFACAFGLFAQQITNFGVVDTARVYTTYFRESSAVRNYEAKKSEFQAEIDKKTAELKNLQQKKIDYEQNGNEAAALKVQADINKKSDYLSAYTGTKNAELEKLRQNLATSNSFYQLLYKAIGRIAESEGYSMILSLQQANGILWYSPTVDITEKVIAELGSR</sequence>
<comment type="caution">
    <text evidence="5">The sequence shown here is derived from an EMBL/GenBank/DDBJ whole genome shotgun (WGS) entry which is preliminary data.</text>
</comment>
<dbReference type="InterPro" id="IPR005632">
    <property type="entry name" value="Chaperone_Skp"/>
</dbReference>
<dbReference type="Pfam" id="PF03938">
    <property type="entry name" value="OmpH"/>
    <property type="match status" value="1"/>
</dbReference>
<keyword evidence="2 4" id="KW-0732">Signal</keyword>